<gene>
    <name evidence="1" type="ORF">P280DRAFT_210279</name>
</gene>
<organism evidence="1 2">
    <name type="scientific">Massarina eburnea CBS 473.64</name>
    <dbReference type="NCBI Taxonomy" id="1395130"/>
    <lineage>
        <taxon>Eukaryota</taxon>
        <taxon>Fungi</taxon>
        <taxon>Dikarya</taxon>
        <taxon>Ascomycota</taxon>
        <taxon>Pezizomycotina</taxon>
        <taxon>Dothideomycetes</taxon>
        <taxon>Pleosporomycetidae</taxon>
        <taxon>Pleosporales</taxon>
        <taxon>Massarineae</taxon>
        <taxon>Massarinaceae</taxon>
        <taxon>Massarina</taxon>
    </lineage>
</organism>
<reference evidence="1" key="1">
    <citation type="journal article" date="2020" name="Stud. Mycol.">
        <title>101 Dothideomycetes genomes: a test case for predicting lifestyles and emergence of pathogens.</title>
        <authorList>
            <person name="Haridas S."/>
            <person name="Albert R."/>
            <person name="Binder M."/>
            <person name="Bloem J."/>
            <person name="Labutti K."/>
            <person name="Salamov A."/>
            <person name="Andreopoulos B."/>
            <person name="Baker S."/>
            <person name="Barry K."/>
            <person name="Bills G."/>
            <person name="Bluhm B."/>
            <person name="Cannon C."/>
            <person name="Castanera R."/>
            <person name="Culley D."/>
            <person name="Daum C."/>
            <person name="Ezra D."/>
            <person name="Gonzalez J."/>
            <person name="Henrissat B."/>
            <person name="Kuo A."/>
            <person name="Liang C."/>
            <person name="Lipzen A."/>
            <person name="Lutzoni F."/>
            <person name="Magnuson J."/>
            <person name="Mondo S."/>
            <person name="Nolan M."/>
            <person name="Ohm R."/>
            <person name="Pangilinan J."/>
            <person name="Park H.-J."/>
            <person name="Ramirez L."/>
            <person name="Alfaro M."/>
            <person name="Sun H."/>
            <person name="Tritt A."/>
            <person name="Yoshinaga Y."/>
            <person name="Zwiers L.-H."/>
            <person name="Turgeon B."/>
            <person name="Goodwin S."/>
            <person name="Spatafora J."/>
            <person name="Crous P."/>
            <person name="Grigoriev I."/>
        </authorList>
    </citation>
    <scope>NUCLEOTIDE SEQUENCE</scope>
    <source>
        <strain evidence="1">CBS 473.64</strain>
    </source>
</reference>
<evidence type="ECO:0000313" key="1">
    <source>
        <dbReference type="EMBL" id="KAF2634753.1"/>
    </source>
</evidence>
<protein>
    <submittedName>
        <fullName evidence="1">Uncharacterized protein</fullName>
    </submittedName>
</protein>
<sequence length="88" mass="9595">MPIWTGDSHSSLATLDPASVIRRKLMLSFVSISVYSASLPGVLARQTRSVIKVSHMLIQLLSSSKPQEADTRVEGRGVVRLPYVCVTV</sequence>
<evidence type="ECO:0000313" key="2">
    <source>
        <dbReference type="Proteomes" id="UP000799753"/>
    </source>
</evidence>
<dbReference type="AlphaFoldDB" id="A0A6A6RIC3"/>
<proteinExistence type="predicted"/>
<accession>A0A6A6RIC3</accession>
<keyword evidence="2" id="KW-1185">Reference proteome</keyword>
<dbReference type="EMBL" id="MU006814">
    <property type="protein sequence ID" value="KAF2634753.1"/>
    <property type="molecule type" value="Genomic_DNA"/>
</dbReference>
<name>A0A6A6RIC3_9PLEO</name>
<dbReference type="Proteomes" id="UP000799753">
    <property type="component" value="Unassembled WGS sequence"/>
</dbReference>